<feature type="chain" id="PRO_5040431796" description="FTP domain-containing protein" evidence="7">
    <location>
        <begin position="18"/>
        <end position="439"/>
    </location>
</feature>
<evidence type="ECO:0000256" key="3">
    <source>
        <dbReference type="ARBA" id="ARBA00022801"/>
    </source>
</evidence>
<feature type="region of interest" description="Disordered" evidence="6">
    <location>
        <begin position="274"/>
        <end position="295"/>
    </location>
</feature>
<accession>A0A9P9FS98</accession>
<protein>
    <recommendedName>
        <fullName evidence="8">FTP domain-containing protein</fullName>
    </recommendedName>
</protein>
<sequence>MRFILILGLLCLVAVNAFPTWHDGFDKKRRDGVLNAIEPPQNDLVATSTSPSKSLYCYYPADQLPEPKSSEKGADYLETAFNFVKALHPLGTFRLTPDYYISADGVGHVQLLQLQEDVVIPDARMTVNIDSNGDVLAYGGRFEYRKIEDQMFLFSGPQNRFDMDPLEALRGLFKALAIPINLKDAKPEATPDTEYKELNGRKIPKSYTFTGIKGVYSDPKAEFCLSRGQGGQLVYAWEIRISSPGHNYLAYIDATTNTQVLDVYAMREGGCFSPRQFTPGAPDQKDASSGQRKKSEKNILEALEGVVKALSLPFDIKHAKAKLLPPKPGRYPNEDLNQKSKIPIYRPKLWAVTGIKEGDSEPQVTAESASCREIRIEGSGYTSGYTHGWYFKVRFGDFNATGYDACIETTTNSQILDFNDASTYGCFDPLGGRLRFTPW</sequence>
<keyword evidence="5" id="KW-0482">Metalloprotease</keyword>
<feature type="domain" description="FTP" evidence="8">
    <location>
        <begin position="92"/>
        <end position="142"/>
    </location>
</feature>
<dbReference type="PANTHER" id="PTHR33478">
    <property type="entry name" value="EXTRACELLULAR METALLOPROTEINASE MEP"/>
    <property type="match status" value="1"/>
</dbReference>
<keyword evidence="10" id="KW-1185">Reference proteome</keyword>
<keyword evidence="3" id="KW-0378">Hydrolase</keyword>
<evidence type="ECO:0000313" key="10">
    <source>
        <dbReference type="Proteomes" id="UP000738349"/>
    </source>
</evidence>
<reference evidence="9" key="1">
    <citation type="journal article" date="2021" name="Nat. Commun.">
        <title>Genetic determinants of endophytism in the Arabidopsis root mycobiome.</title>
        <authorList>
            <person name="Mesny F."/>
            <person name="Miyauchi S."/>
            <person name="Thiergart T."/>
            <person name="Pickel B."/>
            <person name="Atanasova L."/>
            <person name="Karlsson M."/>
            <person name="Huettel B."/>
            <person name="Barry K.W."/>
            <person name="Haridas S."/>
            <person name="Chen C."/>
            <person name="Bauer D."/>
            <person name="Andreopoulos W."/>
            <person name="Pangilinan J."/>
            <person name="LaButti K."/>
            <person name="Riley R."/>
            <person name="Lipzen A."/>
            <person name="Clum A."/>
            <person name="Drula E."/>
            <person name="Henrissat B."/>
            <person name="Kohler A."/>
            <person name="Grigoriev I.V."/>
            <person name="Martin F.M."/>
            <person name="Hacquard S."/>
        </authorList>
    </citation>
    <scope>NUCLEOTIDE SEQUENCE</scope>
    <source>
        <strain evidence="9">MPI-CAGE-AT-0147</strain>
    </source>
</reference>
<evidence type="ECO:0000256" key="7">
    <source>
        <dbReference type="SAM" id="SignalP"/>
    </source>
</evidence>
<dbReference type="InterPro" id="IPR011096">
    <property type="entry name" value="FTP_domain"/>
</dbReference>
<dbReference type="Proteomes" id="UP000738349">
    <property type="component" value="Unassembled WGS sequence"/>
</dbReference>
<evidence type="ECO:0000256" key="1">
    <source>
        <dbReference type="ARBA" id="ARBA00022670"/>
    </source>
</evidence>
<evidence type="ECO:0000313" key="9">
    <source>
        <dbReference type="EMBL" id="KAH7176364.1"/>
    </source>
</evidence>
<dbReference type="GO" id="GO:0046872">
    <property type="term" value="F:metal ion binding"/>
    <property type="evidence" value="ECO:0007669"/>
    <property type="project" value="UniProtKB-KW"/>
</dbReference>
<evidence type="ECO:0000256" key="6">
    <source>
        <dbReference type="SAM" id="MobiDB-lite"/>
    </source>
</evidence>
<evidence type="ECO:0000256" key="5">
    <source>
        <dbReference type="ARBA" id="ARBA00023049"/>
    </source>
</evidence>
<dbReference type="OrthoDB" id="10438851at2759"/>
<dbReference type="GO" id="GO:0006508">
    <property type="term" value="P:proteolysis"/>
    <property type="evidence" value="ECO:0007669"/>
    <property type="project" value="UniProtKB-KW"/>
</dbReference>
<dbReference type="EMBL" id="JAGMUV010000001">
    <property type="protein sequence ID" value="KAH7176364.1"/>
    <property type="molecule type" value="Genomic_DNA"/>
</dbReference>
<feature type="signal peptide" evidence="7">
    <location>
        <begin position="1"/>
        <end position="17"/>
    </location>
</feature>
<evidence type="ECO:0000256" key="4">
    <source>
        <dbReference type="ARBA" id="ARBA00022833"/>
    </source>
</evidence>
<proteinExistence type="predicted"/>
<dbReference type="InterPro" id="IPR050371">
    <property type="entry name" value="Fungal_virulence_M36"/>
</dbReference>
<comment type="caution">
    <text evidence="9">The sequence shown here is derived from an EMBL/GenBank/DDBJ whole genome shotgun (WGS) entry which is preliminary data.</text>
</comment>
<name>A0A9P9FS98_9HYPO</name>
<keyword evidence="7" id="KW-0732">Signal</keyword>
<organism evidence="9 10">
    <name type="scientific">Dactylonectria macrodidyma</name>
    <dbReference type="NCBI Taxonomy" id="307937"/>
    <lineage>
        <taxon>Eukaryota</taxon>
        <taxon>Fungi</taxon>
        <taxon>Dikarya</taxon>
        <taxon>Ascomycota</taxon>
        <taxon>Pezizomycotina</taxon>
        <taxon>Sordariomycetes</taxon>
        <taxon>Hypocreomycetidae</taxon>
        <taxon>Hypocreales</taxon>
        <taxon>Nectriaceae</taxon>
        <taxon>Dactylonectria</taxon>
    </lineage>
</organism>
<dbReference type="AlphaFoldDB" id="A0A9P9FS98"/>
<gene>
    <name evidence="9" type="ORF">EDB81DRAFT_897685</name>
</gene>
<dbReference type="PANTHER" id="PTHR33478:SF1">
    <property type="entry name" value="EXTRACELLULAR METALLOPROTEINASE MEP"/>
    <property type="match status" value="1"/>
</dbReference>
<keyword evidence="4" id="KW-0862">Zinc</keyword>
<dbReference type="GO" id="GO:0008237">
    <property type="term" value="F:metallopeptidase activity"/>
    <property type="evidence" value="ECO:0007669"/>
    <property type="project" value="UniProtKB-KW"/>
</dbReference>
<evidence type="ECO:0000256" key="2">
    <source>
        <dbReference type="ARBA" id="ARBA00022723"/>
    </source>
</evidence>
<dbReference type="Pfam" id="PF07504">
    <property type="entry name" value="FTP"/>
    <property type="match status" value="1"/>
</dbReference>
<evidence type="ECO:0000259" key="8">
    <source>
        <dbReference type="Pfam" id="PF07504"/>
    </source>
</evidence>
<keyword evidence="1" id="KW-0645">Protease</keyword>
<keyword evidence="2" id="KW-0479">Metal-binding</keyword>